<dbReference type="GO" id="GO:0000054">
    <property type="term" value="P:ribosomal subunit export from nucleus"/>
    <property type="evidence" value="ECO:0007669"/>
    <property type="project" value="TreeGrafter"/>
</dbReference>
<dbReference type="PROSITE" id="PS51418">
    <property type="entry name" value="RAN"/>
    <property type="match status" value="1"/>
</dbReference>
<keyword evidence="6" id="KW-0342">GTP-binding</keyword>
<dbReference type="InterPro" id="IPR027417">
    <property type="entry name" value="P-loop_NTPase"/>
</dbReference>
<dbReference type="EMBL" id="VFQX01000035">
    <property type="protein sequence ID" value="KAF0977306.1"/>
    <property type="molecule type" value="Genomic_DNA"/>
</dbReference>
<comment type="subcellular location">
    <subcellularLocation>
        <location evidence="1">Nucleus</location>
    </subcellularLocation>
</comment>
<dbReference type="GO" id="GO:0006606">
    <property type="term" value="P:protein import into nucleus"/>
    <property type="evidence" value="ECO:0007669"/>
    <property type="project" value="TreeGrafter"/>
</dbReference>
<dbReference type="SMART" id="SM00174">
    <property type="entry name" value="RHO"/>
    <property type="match status" value="1"/>
</dbReference>
<proteinExistence type="inferred from homology"/>
<dbReference type="PRINTS" id="PR00449">
    <property type="entry name" value="RASTRNSFRMNG"/>
</dbReference>
<evidence type="ECO:0000256" key="3">
    <source>
        <dbReference type="ARBA" id="ARBA00022448"/>
    </source>
</evidence>
<name>A0A6A5BQG9_NAEFO</name>
<dbReference type="PROSITE" id="PS51421">
    <property type="entry name" value="RAS"/>
    <property type="match status" value="1"/>
</dbReference>
<evidence type="ECO:0000256" key="1">
    <source>
        <dbReference type="ARBA" id="ARBA00004123"/>
    </source>
</evidence>
<comment type="caution">
    <text evidence="8">The sequence shown here is derived from an EMBL/GenBank/DDBJ whole genome shotgun (WGS) entry which is preliminary data.</text>
</comment>
<evidence type="ECO:0000256" key="5">
    <source>
        <dbReference type="ARBA" id="ARBA00022927"/>
    </source>
</evidence>
<keyword evidence="4" id="KW-0547">Nucleotide-binding</keyword>
<dbReference type="GO" id="GO:0005634">
    <property type="term" value="C:nucleus"/>
    <property type="evidence" value="ECO:0007669"/>
    <property type="project" value="UniProtKB-SubCell"/>
</dbReference>
<evidence type="ECO:0000313" key="8">
    <source>
        <dbReference type="EMBL" id="KAF0977306.1"/>
    </source>
</evidence>
<dbReference type="SMART" id="SM00173">
    <property type="entry name" value="RAS"/>
    <property type="match status" value="1"/>
</dbReference>
<dbReference type="GO" id="GO:0005525">
    <property type="term" value="F:GTP binding"/>
    <property type="evidence" value="ECO:0007669"/>
    <property type="project" value="UniProtKB-KW"/>
</dbReference>
<keyword evidence="3" id="KW-0813">Transport</keyword>
<dbReference type="RefSeq" id="XP_044562019.1">
    <property type="nucleotide sequence ID" value="XM_044707320.1"/>
</dbReference>
<evidence type="ECO:0000313" key="9">
    <source>
        <dbReference type="Proteomes" id="UP000444721"/>
    </source>
</evidence>
<comment type="similarity">
    <text evidence="2">Belongs to the small GTPase superfamily. Ran family.</text>
</comment>
<dbReference type="GeneID" id="68111177"/>
<sequence length="360" mass="40653">MSFHFSPFNSQSNCSHCQSEDVRIVCESLYRCHTCSLYLCDYHGQKHGLSHSDHHLVKKLNDPRMTFDMSHSGAFGAPTIFSTTTTTQLQPSSLFFSSTFPSTPSSLSFNWNTTSSSFGASSTTMMSENQQHDTVKKKNDKKNEVKLILVGDGSVGKSMFVSRLRNISFNTTEYKPTVGVEVFSVDFETIAHGPIRVNFWDTAGQEKFGGLRDGYYLLGQCAIIMNDTSYPSTLKSVPNWHRDLTRVCDKIPIALCGNKTDVISNASEMESLEQQTQLLCVRKQFKCFMISAKQDPLEKLQQVIESLVQEVKKDPTVKFLSTLKLEKETAMKRQLYLKMQDFVQTDVNLLTQKQESDETA</sequence>
<reference evidence="8 9" key="1">
    <citation type="journal article" date="2019" name="Sci. Rep.">
        <title>Nanopore sequencing improves the draft genome of the human pathogenic amoeba Naegleria fowleri.</title>
        <authorList>
            <person name="Liechti N."/>
            <person name="Schurch N."/>
            <person name="Bruggmann R."/>
            <person name="Wittwer M."/>
        </authorList>
    </citation>
    <scope>NUCLEOTIDE SEQUENCE [LARGE SCALE GENOMIC DNA]</scope>
    <source>
        <strain evidence="8 9">ATCC 30894</strain>
    </source>
</reference>
<protein>
    <recommendedName>
        <fullName evidence="10">GTP-binding nuclear protein</fullName>
    </recommendedName>
</protein>
<keyword evidence="5" id="KW-0653">Protein transport</keyword>
<evidence type="ECO:0000256" key="6">
    <source>
        <dbReference type="ARBA" id="ARBA00023134"/>
    </source>
</evidence>
<dbReference type="SMART" id="SM00175">
    <property type="entry name" value="RAB"/>
    <property type="match status" value="1"/>
</dbReference>
<dbReference type="VEuPathDB" id="AmoebaDB:NF0046860"/>
<dbReference type="SMART" id="SM00176">
    <property type="entry name" value="RAN"/>
    <property type="match status" value="1"/>
</dbReference>
<gene>
    <name evidence="8" type="ORF">FDP41_003959</name>
</gene>
<dbReference type="InterPro" id="IPR002041">
    <property type="entry name" value="Ran_GTPase"/>
</dbReference>
<keyword evidence="9" id="KW-1185">Reference proteome</keyword>
<dbReference type="Gene3D" id="3.40.50.300">
    <property type="entry name" value="P-loop containing nucleotide triphosphate hydrolases"/>
    <property type="match status" value="1"/>
</dbReference>
<dbReference type="VEuPathDB" id="AmoebaDB:NfTy_063030"/>
<dbReference type="InterPro" id="IPR001806">
    <property type="entry name" value="Small_GTPase"/>
</dbReference>
<dbReference type="PANTHER" id="PTHR24071">
    <property type="entry name" value="RAN GTPASE"/>
    <property type="match status" value="1"/>
</dbReference>
<evidence type="ECO:0008006" key="10">
    <source>
        <dbReference type="Google" id="ProtNLM"/>
    </source>
</evidence>
<evidence type="ECO:0000256" key="7">
    <source>
        <dbReference type="ARBA" id="ARBA00023242"/>
    </source>
</evidence>
<dbReference type="InterPro" id="IPR005225">
    <property type="entry name" value="Small_GTP-bd"/>
</dbReference>
<dbReference type="NCBIfam" id="TIGR00231">
    <property type="entry name" value="small_GTP"/>
    <property type="match status" value="1"/>
</dbReference>
<keyword evidence="7" id="KW-0539">Nucleus</keyword>
<dbReference type="PROSITE" id="PS51419">
    <property type="entry name" value="RAB"/>
    <property type="match status" value="1"/>
</dbReference>
<dbReference type="GO" id="GO:0005737">
    <property type="term" value="C:cytoplasm"/>
    <property type="evidence" value="ECO:0007669"/>
    <property type="project" value="TreeGrafter"/>
</dbReference>
<dbReference type="GO" id="GO:0003924">
    <property type="term" value="F:GTPase activity"/>
    <property type="evidence" value="ECO:0007669"/>
    <property type="project" value="InterPro"/>
</dbReference>
<dbReference type="PANTHER" id="PTHR24071:SF0">
    <property type="entry name" value="GTP-BINDING NUCLEAR PROTEIN RAN"/>
    <property type="match status" value="1"/>
</dbReference>
<dbReference type="Pfam" id="PF00071">
    <property type="entry name" value="Ras"/>
    <property type="match status" value="1"/>
</dbReference>
<dbReference type="Proteomes" id="UP000444721">
    <property type="component" value="Unassembled WGS sequence"/>
</dbReference>
<evidence type="ECO:0000256" key="2">
    <source>
        <dbReference type="ARBA" id="ARBA00008028"/>
    </source>
</evidence>
<organism evidence="8 9">
    <name type="scientific">Naegleria fowleri</name>
    <name type="common">Brain eating amoeba</name>
    <dbReference type="NCBI Taxonomy" id="5763"/>
    <lineage>
        <taxon>Eukaryota</taxon>
        <taxon>Discoba</taxon>
        <taxon>Heterolobosea</taxon>
        <taxon>Tetramitia</taxon>
        <taxon>Eutetramitia</taxon>
        <taxon>Vahlkampfiidae</taxon>
        <taxon>Naegleria</taxon>
    </lineage>
</organism>
<dbReference type="SUPFAM" id="SSF52540">
    <property type="entry name" value="P-loop containing nucleoside triphosphate hydrolases"/>
    <property type="match status" value="1"/>
</dbReference>
<dbReference type="VEuPathDB" id="AmoebaDB:FDP41_003959"/>
<dbReference type="OrthoDB" id="10411309at2759"/>
<dbReference type="AlphaFoldDB" id="A0A6A5BQG9"/>
<evidence type="ECO:0000256" key="4">
    <source>
        <dbReference type="ARBA" id="ARBA00022741"/>
    </source>
</evidence>
<accession>A0A6A5BQG9</accession>